<dbReference type="InterPro" id="IPR000415">
    <property type="entry name" value="Nitroreductase-like"/>
</dbReference>
<evidence type="ECO:0000256" key="7">
    <source>
        <dbReference type="ARBA" id="ARBA00023027"/>
    </source>
</evidence>
<evidence type="ECO:0000313" key="9">
    <source>
        <dbReference type="EMBL" id="STV73906.1"/>
    </source>
</evidence>
<dbReference type="Pfam" id="PF00881">
    <property type="entry name" value="Nitroreductase"/>
    <property type="match status" value="1"/>
</dbReference>
<keyword evidence="4" id="KW-0288">FMN</keyword>
<dbReference type="AlphaFoldDB" id="A0A7H4N126"/>
<evidence type="ECO:0000256" key="2">
    <source>
        <dbReference type="ARBA" id="ARBA00007118"/>
    </source>
</evidence>
<comment type="similarity">
    <text evidence="2">Belongs to the nitroreductase family.</text>
</comment>
<dbReference type="Proteomes" id="UP000254863">
    <property type="component" value="Unassembled WGS sequence"/>
</dbReference>
<evidence type="ECO:0000256" key="4">
    <source>
        <dbReference type="ARBA" id="ARBA00022643"/>
    </source>
</evidence>
<dbReference type="GO" id="GO:0016491">
    <property type="term" value="F:oxidoreductase activity"/>
    <property type="evidence" value="ECO:0007669"/>
    <property type="project" value="UniProtKB-KW"/>
</dbReference>
<proteinExistence type="inferred from homology"/>
<evidence type="ECO:0000256" key="6">
    <source>
        <dbReference type="ARBA" id="ARBA00023002"/>
    </source>
</evidence>
<dbReference type="SUPFAM" id="SSF55469">
    <property type="entry name" value="FMN-dependent nitroreductase-like"/>
    <property type="match status" value="1"/>
</dbReference>
<dbReference type="NCBIfam" id="NF008088">
    <property type="entry name" value="PRK10828.1"/>
    <property type="match status" value="1"/>
</dbReference>
<protein>
    <submittedName>
        <fullName evidence="9">Protein ydjA</fullName>
        <ecNumber evidence="9">1.-.-.-</ecNumber>
    </submittedName>
</protein>
<evidence type="ECO:0000256" key="5">
    <source>
        <dbReference type="ARBA" id="ARBA00022857"/>
    </source>
</evidence>
<dbReference type="InterPro" id="IPR052530">
    <property type="entry name" value="NAD(P)H_nitroreductase"/>
</dbReference>
<keyword evidence="3" id="KW-0285">Flavoprotein</keyword>
<accession>A0A7H4N126</accession>
<comment type="cofactor">
    <cofactor evidence="1">
        <name>FMN</name>
        <dbReference type="ChEBI" id="CHEBI:58210"/>
    </cofactor>
</comment>
<organism evidence="9 10">
    <name type="scientific">Klebsiella michiganensis</name>
    <dbReference type="NCBI Taxonomy" id="1134687"/>
    <lineage>
        <taxon>Bacteria</taxon>
        <taxon>Pseudomonadati</taxon>
        <taxon>Pseudomonadota</taxon>
        <taxon>Gammaproteobacteria</taxon>
        <taxon>Enterobacterales</taxon>
        <taxon>Enterobacteriaceae</taxon>
        <taxon>Klebsiella/Raoultella group</taxon>
        <taxon>Klebsiella</taxon>
    </lineage>
</organism>
<name>A0A7H4N126_9ENTR</name>
<evidence type="ECO:0000256" key="3">
    <source>
        <dbReference type="ARBA" id="ARBA00022630"/>
    </source>
</evidence>
<keyword evidence="6 9" id="KW-0560">Oxidoreductase</keyword>
<reference evidence="9 10" key="1">
    <citation type="submission" date="2018-06" db="EMBL/GenBank/DDBJ databases">
        <authorList>
            <consortium name="Pathogen Informatics"/>
            <person name="Doyle S."/>
        </authorList>
    </citation>
    <scope>NUCLEOTIDE SEQUENCE [LARGE SCALE GENOMIC DNA]</scope>
    <source>
        <strain evidence="9 10">NCTC11685</strain>
    </source>
</reference>
<dbReference type="CDD" id="cd02135">
    <property type="entry name" value="YdjA-like"/>
    <property type="match status" value="1"/>
</dbReference>
<dbReference type="Gene3D" id="3.40.109.10">
    <property type="entry name" value="NADH Oxidase"/>
    <property type="match status" value="1"/>
</dbReference>
<dbReference type="EC" id="1.-.-.-" evidence="9"/>
<feature type="domain" description="Nitroreductase" evidence="8">
    <location>
        <begin position="55"/>
        <end position="208"/>
    </location>
</feature>
<dbReference type="PANTHER" id="PTHR43821">
    <property type="entry name" value="NAD(P)H NITROREDUCTASE YDJA-RELATED"/>
    <property type="match status" value="1"/>
</dbReference>
<evidence type="ECO:0000256" key="1">
    <source>
        <dbReference type="ARBA" id="ARBA00001917"/>
    </source>
</evidence>
<dbReference type="EMBL" id="UGMS01000001">
    <property type="protein sequence ID" value="STV73906.1"/>
    <property type="molecule type" value="Genomic_DNA"/>
</dbReference>
<gene>
    <name evidence="9" type="primary">ydjA</name>
    <name evidence="9" type="ORF">NCTC11685_00945</name>
</gene>
<dbReference type="InterPro" id="IPR026021">
    <property type="entry name" value="YdjA-like"/>
</dbReference>
<keyword evidence="5" id="KW-0521">NADP</keyword>
<evidence type="ECO:0000313" key="10">
    <source>
        <dbReference type="Proteomes" id="UP000254863"/>
    </source>
</evidence>
<keyword evidence="7" id="KW-0520">NAD</keyword>
<dbReference type="InterPro" id="IPR029479">
    <property type="entry name" value="Nitroreductase"/>
</dbReference>
<comment type="caution">
    <text evidence="9">The sequence shown here is derived from an EMBL/GenBank/DDBJ whole genome shotgun (WGS) entry which is preliminary data.</text>
</comment>
<dbReference type="PANTHER" id="PTHR43821:SF1">
    <property type="entry name" value="NAD(P)H NITROREDUCTASE YDJA-RELATED"/>
    <property type="match status" value="1"/>
</dbReference>
<sequence>MGEPQGLPRLAILMRVPSVVSRNHPLGCNKILAHVNFMKNHITGVIQMDALELLVNRRSASRLTDPAPAGEQLENILRAGLRAPDHGTLQPWRFFIIADEGRERFSQLLEKGAVAAGGDEKAIEKARSAPFRAPLIIAVVAHCEDHPKVPKWEQEMSAGCAVMAMQMAAVAQGFNGIWRSGALTESPVVREGFACREQDKIVGFLYLGTPQLKASTTIALPDTAPFVTRF</sequence>
<evidence type="ECO:0000259" key="8">
    <source>
        <dbReference type="Pfam" id="PF00881"/>
    </source>
</evidence>